<organism evidence="2 3">
    <name type="scientific">Varanus komodoensis</name>
    <name type="common">Komodo dragon</name>
    <dbReference type="NCBI Taxonomy" id="61221"/>
    <lineage>
        <taxon>Eukaryota</taxon>
        <taxon>Metazoa</taxon>
        <taxon>Chordata</taxon>
        <taxon>Craniata</taxon>
        <taxon>Vertebrata</taxon>
        <taxon>Euteleostomi</taxon>
        <taxon>Lepidosauria</taxon>
        <taxon>Squamata</taxon>
        <taxon>Bifurcata</taxon>
        <taxon>Unidentata</taxon>
        <taxon>Episquamata</taxon>
        <taxon>Toxicofera</taxon>
        <taxon>Anguimorpha</taxon>
        <taxon>Paleoanguimorpha</taxon>
        <taxon>Varanoidea</taxon>
        <taxon>Varanidae</taxon>
        <taxon>Varanus</taxon>
    </lineage>
</organism>
<dbReference type="Ensembl" id="ENSVKKT00000009563.1">
    <property type="protein sequence ID" value="ENSVKKP00000009329.1"/>
    <property type="gene ID" value="ENSVKKG00000006609.1"/>
</dbReference>
<reference evidence="2" key="2">
    <citation type="submission" date="2025-09" db="UniProtKB">
        <authorList>
            <consortium name="Ensembl"/>
        </authorList>
    </citation>
    <scope>IDENTIFICATION</scope>
</reference>
<dbReference type="OMA" id="ASTERWF"/>
<keyword evidence="3" id="KW-1185">Reference proteome</keyword>
<reference evidence="2" key="1">
    <citation type="submission" date="2025-08" db="UniProtKB">
        <authorList>
            <consortium name="Ensembl"/>
        </authorList>
    </citation>
    <scope>IDENTIFICATION</scope>
</reference>
<dbReference type="Proteomes" id="UP000694545">
    <property type="component" value="Unplaced"/>
</dbReference>
<evidence type="ECO:0000256" key="1">
    <source>
        <dbReference type="SAM" id="MobiDB-lite"/>
    </source>
</evidence>
<evidence type="ECO:0000313" key="2">
    <source>
        <dbReference type="Ensembl" id="ENSVKKP00000009329.1"/>
    </source>
</evidence>
<feature type="region of interest" description="Disordered" evidence="1">
    <location>
        <begin position="1"/>
        <end position="20"/>
    </location>
</feature>
<sequence length="179" mass="19539">PEGDAPVDSTDPSALPASSPPSLCPPFHCTQDDQTVTLLLQVPDIISQSFQGEVGAHHYRTTFSSKSSGAYECCFQFLPENKLSAPEIGVNVSPSNAVITLAKLPKSSGLWTKLYFGPNVNALQERWFVTENNVDAFLLRTSCSIQPEMECQPLLEVLDVSEGKSQIRLKVKCCLNTHV</sequence>
<protein>
    <submittedName>
        <fullName evidence="2">Uncharacterized protein</fullName>
    </submittedName>
</protein>
<dbReference type="AlphaFoldDB" id="A0A8D2JG53"/>
<name>A0A8D2JG53_VARKO</name>
<proteinExistence type="predicted"/>
<evidence type="ECO:0000313" key="3">
    <source>
        <dbReference type="Proteomes" id="UP000694545"/>
    </source>
</evidence>
<accession>A0A8D2JG53</accession>